<name>A0AAU9SJI3_THLAR</name>
<dbReference type="EMBL" id="OU466861">
    <property type="protein sequence ID" value="CAH2067368.1"/>
    <property type="molecule type" value="Genomic_DNA"/>
</dbReference>
<organism evidence="1 2">
    <name type="scientific">Thlaspi arvense</name>
    <name type="common">Field penny-cress</name>
    <dbReference type="NCBI Taxonomy" id="13288"/>
    <lineage>
        <taxon>Eukaryota</taxon>
        <taxon>Viridiplantae</taxon>
        <taxon>Streptophyta</taxon>
        <taxon>Embryophyta</taxon>
        <taxon>Tracheophyta</taxon>
        <taxon>Spermatophyta</taxon>
        <taxon>Magnoliopsida</taxon>
        <taxon>eudicotyledons</taxon>
        <taxon>Gunneridae</taxon>
        <taxon>Pentapetalae</taxon>
        <taxon>rosids</taxon>
        <taxon>malvids</taxon>
        <taxon>Brassicales</taxon>
        <taxon>Brassicaceae</taxon>
        <taxon>Thlaspideae</taxon>
        <taxon>Thlaspi</taxon>
    </lineage>
</organism>
<accession>A0AAU9SJI3</accession>
<dbReference type="AlphaFoldDB" id="A0AAU9SJI3"/>
<evidence type="ECO:0000313" key="1">
    <source>
        <dbReference type="EMBL" id="CAH2067368.1"/>
    </source>
</evidence>
<proteinExistence type="predicted"/>
<gene>
    <name evidence="1" type="ORF">TAV2_LOCUS15408</name>
</gene>
<sequence>MSQCLYSNPTFSATLPICFAPSFILSPEYDSSHPASPLSCLYNLPTMRFSKRHFSPSLSLCISVLSSRSRFPGKYQAPRQFLHSAEIAKANRVFGKSEFSLVNLGK</sequence>
<dbReference type="Proteomes" id="UP000836841">
    <property type="component" value="Chromosome 5"/>
</dbReference>
<reference evidence="1 2" key="1">
    <citation type="submission" date="2022-03" db="EMBL/GenBank/DDBJ databases">
        <authorList>
            <person name="Nunn A."/>
            <person name="Chopra R."/>
            <person name="Nunn A."/>
            <person name="Contreras Garrido A."/>
        </authorList>
    </citation>
    <scope>NUCLEOTIDE SEQUENCE [LARGE SCALE GENOMIC DNA]</scope>
</reference>
<evidence type="ECO:0000313" key="2">
    <source>
        <dbReference type="Proteomes" id="UP000836841"/>
    </source>
</evidence>
<protein>
    <submittedName>
        <fullName evidence="1">Uncharacterized protein</fullName>
    </submittedName>
</protein>
<keyword evidence="2" id="KW-1185">Reference proteome</keyword>